<reference evidence="2 3" key="1">
    <citation type="journal article" date="2020" name="ISME J.">
        <title>Comparative genomics reveals insights into cyanobacterial evolution and habitat adaptation.</title>
        <authorList>
            <person name="Chen M.Y."/>
            <person name="Teng W.K."/>
            <person name="Zhao L."/>
            <person name="Hu C.X."/>
            <person name="Zhou Y.K."/>
            <person name="Han B.P."/>
            <person name="Song L.R."/>
            <person name="Shu W.S."/>
        </authorList>
    </citation>
    <scope>NUCLEOTIDE SEQUENCE [LARGE SCALE GENOMIC DNA]</scope>
    <source>
        <strain evidence="2 3">FACHB-159</strain>
    </source>
</reference>
<evidence type="ECO:0000313" key="2">
    <source>
        <dbReference type="EMBL" id="MBD2739861.1"/>
    </source>
</evidence>
<evidence type="ECO:0000313" key="3">
    <source>
        <dbReference type="Proteomes" id="UP000637383"/>
    </source>
</evidence>
<evidence type="ECO:0000256" key="1">
    <source>
        <dbReference type="SAM" id="Phobius"/>
    </source>
</evidence>
<organism evidence="2 3">
    <name type="scientific">Nostoc paludosum FACHB-159</name>
    <dbReference type="NCBI Taxonomy" id="2692908"/>
    <lineage>
        <taxon>Bacteria</taxon>
        <taxon>Bacillati</taxon>
        <taxon>Cyanobacteriota</taxon>
        <taxon>Cyanophyceae</taxon>
        <taxon>Nostocales</taxon>
        <taxon>Nostocaceae</taxon>
        <taxon>Nostoc</taxon>
    </lineage>
</organism>
<name>A0ABR8KMQ9_9NOSO</name>
<dbReference type="Proteomes" id="UP000637383">
    <property type="component" value="Unassembled WGS sequence"/>
</dbReference>
<comment type="caution">
    <text evidence="2">The sequence shown here is derived from an EMBL/GenBank/DDBJ whole genome shotgun (WGS) entry which is preliminary data.</text>
</comment>
<proteinExistence type="predicted"/>
<keyword evidence="3" id="KW-1185">Reference proteome</keyword>
<feature type="transmembrane region" description="Helical" evidence="1">
    <location>
        <begin position="20"/>
        <end position="39"/>
    </location>
</feature>
<keyword evidence="1" id="KW-0472">Membrane</keyword>
<accession>A0ABR8KMQ9</accession>
<keyword evidence="1" id="KW-1133">Transmembrane helix</keyword>
<protein>
    <submittedName>
        <fullName evidence="2">Uncharacterized protein</fullName>
    </submittedName>
</protein>
<dbReference type="EMBL" id="JACJTU010000128">
    <property type="protein sequence ID" value="MBD2739861.1"/>
    <property type="molecule type" value="Genomic_DNA"/>
</dbReference>
<keyword evidence="1" id="KW-0812">Transmembrane</keyword>
<sequence>MQVTLDTQKTKFTQINKVSILAAALLLLSGITTVAQINLPKMRVVSVGDGDTQSWN</sequence>
<gene>
    <name evidence="2" type="ORF">H6H03_39545</name>
</gene>